<dbReference type="Proteomes" id="UP000292702">
    <property type="component" value="Unassembled WGS sequence"/>
</dbReference>
<accession>A0A4R0REF6</accession>
<protein>
    <recommendedName>
        <fullName evidence="3">F-box domain-containing protein</fullName>
    </recommendedName>
</protein>
<evidence type="ECO:0008006" key="3">
    <source>
        <dbReference type="Google" id="ProtNLM"/>
    </source>
</evidence>
<reference evidence="1 2" key="1">
    <citation type="submission" date="2018-11" db="EMBL/GenBank/DDBJ databases">
        <title>Genome assembly of Steccherinum ochraceum LE-BIN_3174, the white-rot fungus of the Steccherinaceae family (The Residual Polyporoid clade, Polyporales, Basidiomycota).</title>
        <authorList>
            <person name="Fedorova T.V."/>
            <person name="Glazunova O.A."/>
            <person name="Landesman E.O."/>
            <person name="Moiseenko K.V."/>
            <person name="Psurtseva N.V."/>
            <person name="Savinova O.S."/>
            <person name="Shakhova N.V."/>
            <person name="Tyazhelova T.V."/>
            <person name="Vasina D.V."/>
        </authorList>
    </citation>
    <scope>NUCLEOTIDE SEQUENCE [LARGE SCALE GENOMIC DNA]</scope>
    <source>
        <strain evidence="1 2">LE-BIN_3174</strain>
    </source>
</reference>
<evidence type="ECO:0000313" key="2">
    <source>
        <dbReference type="Proteomes" id="UP000292702"/>
    </source>
</evidence>
<keyword evidence="2" id="KW-1185">Reference proteome</keyword>
<name>A0A4R0REF6_9APHY</name>
<dbReference type="EMBL" id="RWJN01000539">
    <property type="protein sequence ID" value="TCD60824.1"/>
    <property type="molecule type" value="Genomic_DNA"/>
</dbReference>
<dbReference type="AlphaFoldDB" id="A0A4R0REF6"/>
<organism evidence="1 2">
    <name type="scientific">Steccherinum ochraceum</name>
    <dbReference type="NCBI Taxonomy" id="92696"/>
    <lineage>
        <taxon>Eukaryota</taxon>
        <taxon>Fungi</taxon>
        <taxon>Dikarya</taxon>
        <taxon>Basidiomycota</taxon>
        <taxon>Agaricomycotina</taxon>
        <taxon>Agaricomycetes</taxon>
        <taxon>Polyporales</taxon>
        <taxon>Steccherinaceae</taxon>
        <taxon>Steccherinum</taxon>
    </lineage>
</organism>
<gene>
    <name evidence="1" type="ORF">EIP91_009427</name>
</gene>
<sequence>MCKKSLATTSLLCHHWLPSSQQYLFRSIDLHWHEPTAVRTVDVGNYHRFDIFRQALDTDSGQHLAGYVQNFTLRGDFFQPAVSSSTLATLFARLPALRYLALSDLTIVHQEDVDTLHFARHPLLELHLLHVRFGFVQPPTRCAIREAGVEKDDNIICSLVDVLNLFTTIRTLRLAQVDSEWDEDEEEADNFEAHVTHVVHATRRKLAVRIERLVNVDLNIVPGRAVVLELLHLALKDIFAYACFHRGDPWASNNLLREVGHTLVDLRLLISSTRWAKGFNYDISACSRLATVHVLLDFGSEQKLVSARRDEAKLVTMLNLIPQLPSTITRVVIDFYHYPSTLASQYEPRWQLADRFLCEARLLSEVAVTFCMAASESLKCSDLLKQLWPGLHSRNLLRVCSKDVDEWSYSDETFQIIHGIMRMW</sequence>
<evidence type="ECO:0000313" key="1">
    <source>
        <dbReference type="EMBL" id="TCD60824.1"/>
    </source>
</evidence>
<proteinExistence type="predicted"/>
<comment type="caution">
    <text evidence="1">The sequence shown here is derived from an EMBL/GenBank/DDBJ whole genome shotgun (WGS) entry which is preliminary data.</text>
</comment>